<dbReference type="OrthoDB" id="107670at2"/>
<name>A0A0U2M6T2_9BACL</name>
<reference evidence="6" key="1">
    <citation type="submission" date="2015-12" db="EMBL/GenBank/DDBJ databases">
        <title>Complete genome sequences of two moderately thermophilic Paenibacillus species.</title>
        <authorList>
            <person name="Butler R.III."/>
            <person name="Wang J."/>
            <person name="Stark B.C."/>
            <person name="Pombert J.-F."/>
        </authorList>
    </citation>
    <scope>NUCLEOTIDE SEQUENCE [LARGE SCALE GENOMIC DNA]</scope>
    <source>
        <strain evidence="6">32O-Y</strain>
    </source>
</reference>
<dbReference type="Pfam" id="PF03466">
    <property type="entry name" value="LysR_substrate"/>
    <property type="match status" value="1"/>
</dbReference>
<dbReference type="Gene3D" id="3.40.190.290">
    <property type="match status" value="1"/>
</dbReference>
<dbReference type="SUPFAM" id="SSF46785">
    <property type="entry name" value="Winged helix' DNA-binding domain"/>
    <property type="match status" value="1"/>
</dbReference>
<dbReference type="InterPro" id="IPR000847">
    <property type="entry name" value="LysR_HTH_N"/>
</dbReference>
<evidence type="ECO:0000256" key="2">
    <source>
        <dbReference type="ARBA" id="ARBA00023015"/>
    </source>
</evidence>
<sequence length="298" mass="35294">MDERDWTILHVLYEQKNITKTAQILYITQPALTKRLMHIEEEFGVKIVNRGIRGVHFTPQGEYLAKRAGQLISTFREIKEAVLNMNQDIAGTLRIGVSHYFGKYELPALLKWFRDQYPRVDFQLDTAFSKDIFQMAYHRDIHIGFVRGDYSWPGEKHLLFEEKIWIVSKEKIDLNDLPQAPRIDYYTDTLFKSLIDRWWADRYTRAPLTAIKVDRADTCKEMVKNGLGYAFLPSRFLRDVQDIYKIELTDKDNIPLKRETWMFYYEESLQNNVVKAFVDFIKTTDLQDMSESVDFVHP</sequence>
<dbReference type="PRINTS" id="PR00039">
    <property type="entry name" value="HTHLYSR"/>
</dbReference>
<reference evidence="5 6" key="2">
    <citation type="journal article" date="2016" name="Genome Announc.">
        <title>Complete Genome Sequences of Two Interactive Moderate Thermophiles, Paenibacillus napthalenovorans 32O-Y and Paenibacillus sp. 32O-W.</title>
        <authorList>
            <person name="Butler R.R.III."/>
            <person name="Wang J."/>
            <person name="Stark B.C."/>
            <person name="Pombert J.F."/>
        </authorList>
    </citation>
    <scope>NUCLEOTIDE SEQUENCE [LARGE SCALE GENOMIC DNA]</scope>
    <source>
        <strain evidence="5 6">32O-Y</strain>
    </source>
</reference>
<dbReference type="GO" id="GO:0000976">
    <property type="term" value="F:transcription cis-regulatory region binding"/>
    <property type="evidence" value="ECO:0007669"/>
    <property type="project" value="TreeGrafter"/>
</dbReference>
<dbReference type="KEGG" id="pnp:IJ22_33510"/>
<accession>A0A0U2M6T2</accession>
<organism evidence="5 6">
    <name type="scientific">Paenibacillus naphthalenovorans</name>
    <dbReference type="NCBI Taxonomy" id="162209"/>
    <lineage>
        <taxon>Bacteria</taxon>
        <taxon>Bacillati</taxon>
        <taxon>Bacillota</taxon>
        <taxon>Bacilli</taxon>
        <taxon>Bacillales</taxon>
        <taxon>Paenibacillaceae</taxon>
        <taxon>Paenibacillus</taxon>
    </lineage>
</organism>
<keyword evidence="6" id="KW-1185">Reference proteome</keyword>
<dbReference type="SUPFAM" id="SSF53850">
    <property type="entry name" value="Periplasmic binding protein-like II"/>
    <property type="match status" value="1"/>
</dbReference>
<dbReference type="GO" id="GO:0003700">
    <property type="term" value="F:DNA-binding transcription factor activity"/>
    <property type="evidence" value="ECO:0007669"/>
    <property type="project" value="InterPro"/>
</dbReference>
<proteinExistence type="inferred from homology"/>
<gene>
    <name evidence="5" type="ORF">IJ22_33510</name>
</gene>
<dbReference type="InterPro" id="IPR036390">
    <property type="entry name" value="WH_DNA-bd_sf"/>
</dbReference>
<evidence type="ECO:0000256" key="1">
    <source>
        <dbReference type="ARBA" id="ARBA00009437"/>
    </source>
</evidence>
<dbReference type="InterPro" id="IPR036388">
    <property type="entry name" value="WH-like_DNA-bd_sf"/>
</dbReference>
<evidence type="ECO:0000256" key="3">
    <source>
        <dbReference type="ARBA" id="ARBA00023125"/>
    </source>
</evidence>
<dbReference type="PANTHER" id="PTHR30126">
    <property type="entry name" value="HTH-TYPE TRANSCRIPTIONAL REGULATOR"/>
    <property type="match status" value="1"/>
</dbReference>
<dbReference type="Gene3D" id="1.10.10.10">
    <property type="entry name" value="Winged helix-like DNA-binding domain superfamily/Winged helix DNA-binding domain"/>
    <property type="match status" value="1"/>
</dbReference>
<dbReference type="PANTHER" id="PTHR30126:SF78">
    <property type="entry name" value="HTH LYSR-TYPE DOMAIN-CONTAINING PROTEIN"/>
    <property type="match status" value="1"/>
</dbReference>
<comment type="similarity">
    <text evidence="1">Belongs to the LysR transcriptional regulatory family.</text>
</comment>
<evidence type="ECO:0000313" key="6">
    <source>
        <dbReference type="Proteomes" id="UP000061660"/>
    </source>
</evidence>
<dbReference type="CDD" id="cd05466">
    <property type="entry name" value="PBP2_LTTR_substrate"/>
    <property type="match status" value="1"/>
</dbReference>
<dbReference type="EMBL" id="CP013652">
    <property type="protein sequence ID" value="ALS23712.1"/>
    <property type="molecule type" value="Genomic_DNA"/>
</dbReference>
<dbReference type="PROSITE" id="PS50931">
    <property type="entry name" value="HTH_LYSR"/>
    <property type="match status" value="1"/>
</dbReference>
<dbReference type="RefSeq" id="WP_062409581.1">
    <property type="nucleotide sequence ID" value="NZ_BJCS01000010.1"/>
</dbReference>
<keyword evidence="3" id="KW-0238">DNA-binding</keyword>
<protein>
    <submittedName>
        <fullName evidence="5">LysR family transcriptional regulator</fullName>
    </submittedName>
</protein>
<dbReference type="AlphaFoldDB" id="A0A0U2M6T2"/>
<dbReference type="InterPro" id="IPR005119">
    <property type="entry name" value="LysR_subst-bd"/>
</dbReference>
<dbReference type="Proteomes" id="UP000061660">
    <property type="component" value="Chromosome"/>
</dbReference>
<dbReference type="Pfam" id="PF00126">
    <property type="entry name" value="HTH_1"/>
    <property type="match status" value="1"/>
</dbReference>
<keyword evidence="2" id="KW-0805">Transcription regulation</keyword>
<evidence type="ECO:0000313" key="5">
    <source>
        <dbReference type="EMBL" id="ALS23712.1"/>
    </source>
</evidence>
<evidence type="ECO:0000256" key="4">
    <source>
        <dbReference type="ARBA" id="ARBA00023163"/>
    </source>
</evidence>
<dbReference type="PATRIC" id="fig|162209.4.peg.3585"/>
<keyword evidence="4" id="KW-0804">Transcription</keyword>
<dbReference type="STRING" id="162209.IJ22_33510"/>